<protein>
    <submittedName>
        <fullName evidence="1">Uncharacterized protein</fullName>
    </submittedName>
</protein>
<dbReference type="EMBL" id="AYFO01000006">
    <property type="protein sequence ID" value="ETQ90927.1"/>
    <property type="molecule type" value="Genomic_DNA"/>
</dbReference>
<gene>
    <name evidence="1" type="ORF">P669_3434</name>
</gene>
<evidence type="ECO:0000313" key="1">
    <source>
        <dbReference type="EMBL" id="ETQ90927.1"/>
    </source>
</evidence>
<name>A0ABC9V922_ACIBA</name>
<dbReference type="RefSeq" id="WP_000582281.1">
    <property type="nucleotide sequence ID" value="NZ_AYFO01000006.1"/>
</dbReference>
<organism evidence="1 2">
    <name type="scientific">Acinetobacter baumannii UH5307</name>
    <dbReference type="NCBI Taxonomy" id="1398973"/>
    <lineage>
        <taxon>Bacteria</taxon>
        <taxon>Pseudomonadati</taxon>
        <taxon>Pseudomonadota</taxon>
        <taxon>Gammaproteobacteria</taxon>
        <taxon>Moraxellales</taxon>
        <taxon>Moraxellaceae</taxon>
        <taxon>Acinetobacter</taxon>
        <taxon>Acinetobacter calcoaceticus/baumannii complex</taxon>
    </lineage>
</organism>
<proteinExistence type="predicted"/>
<comment type="caution">
    <text evidence="1">The sequence shown here is derived from an EMBL/GenBank/DDBJ whole genome shotgun (WGS) entry which is preliminary data.</text>
</comment>
<dbReference type="AlphaFoldDB" id="A0ABC9V922"/>
<accession>A0ABC9V922</accession>
<reference evidence="1 2" key="1">
    <citation type="journal article" date="2014" name="MBio">
        <title>New insights into dissemination and variation of the health care-associated pathogen Acinetobacter baumannii from genomic analysis.</title>
        <authorList>
            <person name="Wright M.S."/>
            <person name="Haft D.H."/>
            <person name="Harkins D.M."/>
            <person name="Perez F."/>
            <person name="Hujer K.M."/>
            <person name="Bajaksouzian S."/>
            <person name="Benard M.F."/>
            <person name="Jacobs M.R."/>
            <person name="Bonomo R.A."/>
            <person name="Adams M.D."/>
        </authorList>
    </citation>
    <scope>NUCLEOTIDE SEQUENCE [LARGE SCALE GENOMIC DNA]</scope>
    <source>
        <strain evidence="1 2">UH5307</strain>
    </source>
</reference>
<dbReference type="Proteomes" id="UP000018906">
    <property type="component" value="Unassembled WGS sequence"/>
</dbReference>
<evidence type="ECO:0000313" key="2">
    <source>
        <dbReference type="Proteomes" id="UP000018906"/>
    </source>
</evidence>
<sequence>MIIAESIFSRIGNLRKVMSDHQIACLLSGTKGVESEHYKDLIIKVDDIVAKCPLTYQTDGQGDNAICQMHYFKGDSDVYIVELDVAGPPHTQAYGVIRLNGGYPELGYIDLDELIKYGFELDLYYAQQTVGEVMRKLTYEQTRRYRK</sequence>